<dbReference type="InterPro" id="IPR050490">
    <property type="entry name" value="Bact_solute-bd_prot1"/>
</dbReference>
<evidence type="ECO:0000313" key="4">
    <source>
        <dbReference type="Proteomes" id="UP000280668"/>
    </source>
</evidence>
<keyword evidence="4" id="KW-1185">Reference proteome</keyword>
<evidence type="ECO:0000256" key="1">
    <source>
        <dbReference type="SAM" id="MobiDB-lite"/>
    </source>
</evidence>
<dbReference type="RefSeq" id="WP_123304241.1">
    <property type="nucleotide sequence ID" value="NZ_RKHK01000001.1"/>
</dbReference>
<evidence type="ECO:0000313" key="3">
    <source>
        <dbReference type="EMBL" id="ROR73874.1"/>
    </source>
</evidence>
<dbReference type="PROSITE" id="PS51257">
    <property type="entry name" value="PROKAR_LIPOPROTEIN"/>
    <property type="match status" value="1"/>
</dbReference>
<dbReference type="SUPFAM" id="SSF53850">
    <property type="entry name" value="Periplasmic binding protein-like II"/>
    <property type="match status" value="1"/>
</dbReference>
<dbReference type="Proteomes" id="UP000280668">
    <property type="component" value="Unassembled WGS sequence"/>
</dbReference>
<comment type="caution">
    <text evidence="3">The sequence shown here is derived from an EMBL/GenBank/DDBJ whole genome shotgun (WGS) entry which is preliminary data.</text>
</comment>
<dbReference type="AlphaFoldDB" id="A0A3N2BFN9"/>
<organism evidence="3 4">
    <name type="scientific">Bogoriella caseilytica</name>
    <dbReference type="NCBI Taxonomy" id="56055"/>
    <lineage>
        <taxon>Bacteria</taxon>
        <taxon>Bacillati</taxon>
        <taxon>Actinomycetota</taxon>
        <taxon>Actinomycetes</taxon>
        <taxon>Micrococcales</taxon>
        <taxon>Bogoriellaceae</taxon>
        <taxon>Bogoriella</taxon>
    </lineage>
</organism>
<dbReference type="EMBL" id="RKHK01000001">
    <property type="protein sequence ID" value="ROR73874.1"/>
    <property type="molecule type" value="Genomic_DNA"/>
</dbReference>
<gene>
    <name evidence="3" type="ORF">EDD31_2267</name>
</gene>
<dbReference type="Gene3D" id="3.40.190.10">
    <property type="entry name" value="Periplasmic binding protein-like II"/>
    <property type="match status" value="2"/>
</dbReference>
<dbReference type="PANTHER" id="PTHR43649">
    <property type="entry name" value="ARABINOSE-BINDING PROTEIN-RELATED"/>
    <property type="match status" value="1"/>
</dbReference>
<feature type="compositionally biased region" description="Acidic residues" evidence="1">
    <location>
        <begin position="35"/>
        <end position="50"/>
    </location>
</feature>
<dbReference type="OrthoDB" id="8478044at2"/>
<evidence type="ECO:0000256" key="2">
    <source>
        <dbReference type="SAM" id="SignalP"/>
    </source>
</evidence>
<feature type="chain" id="PRO_5018305955" evidence="2">
    <location>
        <begin position="27"/>
        <end position="445"/>
    </location>
</feature>
<sequence length="445" mass="48504">MKRSIAASLGLSIALLMSACAPSDDAPDPGTEGNGETEEGNGEEGAAGEECAEDVTLRVWSWRTEDATAYNEIFSVFEEEHPCITVDFQAFVNTEYNQILQTGLTGSDGPDVAQVRTYGQLQPLIEGENIVALDEIVPAVLDFPESILAGAMSVEDGQVYGVPFASQTLQMYYNVRIFDELGLEEPTTWEEFLAVNEAVADEGITPLSVGGLDAWMMPIVHDTLAAPRYGASEFEEAVLAGETDFTDDDYVASLQVLLDVEEYMPQDVVGVSYTDSQMLFATEQAAMFPGGSFELAFFQNENPDLELGVFQVPPAPGSPIDHPVTPAWADGNWGLSANSAHPEEAETLIQWLATTEFGQMMANDIKQFSPIPGVTFEDPLMQEMWDLYEENPTPYLLLVHFRYGDPTGTDIIGDRVQALFLGDTDPAAVAQDLQDGVSQWFEPGQ</sequence>
<keyword evidence="2" id="KW-0732">Signal</keyword>
<accession>A0A3N2BFN9</accession>
<feature type="region of interest" description="Disordered" evidence="1">
    <location>
        <begin position="22"/>
        <end position="50"/>
    </location>
</feature>
<dbReference type="Pfam" id="PF01547">
    <property type="entry name" value="SBP_bac_1"/>
    <property type="match status" value="1"/>
</dbReference>
<reference evidence="3 4" key="1">
    <citation type="submission" date="2018-11" db="EMBL/GenBank/DDBJ databases">
        <title>Sequencing the genomes of 1000 actinobacteria strains.</title>
        <authorList>
            <person name="Klenk H.-P."/>
        </authorList>
    </citation>
    <scope>NUCLEOTIDE SEQUENCE [LARGE SCALE GENOMIC DNA]</scope>
    <source>
        <strain evidence="3 4">DSM 11294</strain>
    </source>
</reference>
<dbReference type="InterPro" id="IPR006059">
    <property type="entry name" value="SBP"/>
</dbReference>
<name>A0A3N2BFN9_9MICO</name>
<proteinExistence type="predicted"/>
<protein>
    <submittedName>
        <fullName evidence="3">Carbohydrate ABC transporter substrate-binding protein (CUT1 family)</fullName>
    </submittedName>
</protein>
<feature type="signal peptide" evidence="2">
    <location>
        <begin position="1"/>
        <end position="26"/>
    </location>
</feature>